<gene>
    <name evidence="1" type="ORF">CLLU_14570</name>
</gene>
<dbReference type="AlphaFoldDB" id="A0A2T0BNT9"/>
<dbReference type="Proteomes" id="UP000237798">
    <property type="component" value="Unassembled WGS sequence"/>
</dbReference>
<reference evidence="1 2" key="1">
    <citation type="submission" date="2018-03" db="EMBL/GenBank/DDBJ databases">
        <title>Genome sequence of Clostridium luticellarii DSM 29923.</title>
        <authorList>
            <person name="Poehlein A."/>
            <person name="Daniel R."/>
        </authorList>
    </citation>
    <scope>NUCLEOTIDE SEQUENCE [LARGE SCALE GENOMIC DNA]</scope>
    <source>
        <strain evidence="1 2">DSM 29923</strain>
    </source>
</reference>
<name>A0A2T0BNT9_9CLOT</name>
<proteinExistence type="predicted"/>
<sequence length="49" mass="5373">MDIKIGATVKLENGNTGKVIGQLDSGEYMIKSGKEILYCQKKDIVSVEK</sequence>
<evidence type="ECO:0000313" key="2">
    <source>
        <dbReference type="Proteomes" id="UP000237798"/>
    </source>
</evidence>
<dbReference type="EMBL" id="PVXP01000015">
    <property type="protein sequence ID" value="PRR85536.1"/>
    <property type="molecule type" value="Genomic_DNA"/>
</dbReference>
<comment type="caution">
    <text evidence="1">The sequence shown here is derived from an EMBL/GenBank/DDBJ whole genome shotgun (WGS) entry which is preliminary data.</text>
</comment>
<protein>
    <submittedName>
        <fullName evidence="1">Uncharacterized protein</fullName>
    </submittedName>
</protein>
<organism evidence="1 2">
    <name type="scientific">Clostridium luticellarii</name>
    <dbReference type="NCBI Taxonomy" id="1691940"/>
    <lineage>
        <taxon>Bacteria</taxon>
        <taxon>Bacillati</taxon>
        <taxon>Bacillota</taxon>
        <taxon>Clostridia</taxon>
        <taxon>Eubacteriales</taxon>
        <taxon>Clostridiaceae</taxon>
        <taxon>Clostridium</taxon>
    </lineage>
</organism>
<dbReference type="RefSeq" id="WP_158255897.1">
    <property type="nucleotide sequence ID" value="NZ_PVXP01000015.1"/>
</dbReference>
<accession>A0A2T0BNT9</accession>
<evidence type="ECO:0000313" key="1">
    <source>
        <dbReference type="EMBL" id="PRR85536.1"/>
    </source>
</evidence>
<keyword evidence="2" id="KW-1185">Reference proteome</keyword>